<sequence length="188" mass="20694">MVPSRISAQKYGVNQFAPCSASPFGKLATPCLASATDIECRTFKKTTRRGDRLAIPVGVPGTKGMSQTRHQGITKIASYDGGSFYTLCSVPVCILRTNTIQHSAHDWSCFAVLTFELETVFGIRIHPPSVARPRAPTYHHRLPGSLSLRPCFWETQVVLPRTCRSVMQPEHPSHGPSARCAEDTVTQR</sequence>
<accession>A0AAJ0AGH3</accession>
<feature type="region of interest" description="Disordered" evidence="1">
    <location>
        <begin position="166"/>
        <end position="188"/>
    </location>
</feature>
<keyword evidence="3" id="KW-1185">Reference proteome</keyword>
<reference evidence="2" key="1">
    <citation type="submission" date="2021-06" db="EMBL/GenBank/DDBJ databases">
        <title>Comparative genomics, transcriptomics and evolutionary studies reveal genomic signatures of adaptation to plant cell wall in hemibiotrophic fungi.</title>
        <authorList>
            <consortium name="DOE Joint Genome Institute"/>
            <person name="Baroncelli R."/>
            <person name="Diaz J.F."/>
            <person name="Benocci T."/>
            <person name="Peng M."/>
            <person name="Battaglia E."/>
            <person name="Haridas S."/>
            <person name="Andreopoulos W."/>
            <person name="Labutti K."/>
            <person name="Pangilinan J."/>
            <person name="Floch G.L."/>
            <person name="Makela M.R."/>
            <person name="Henrissat B."/>
            <person name="Grigoriev I.V."/>
            <person name="Crouch J.A."/>
            <person name="De Vries R.P."/>
            <person name="Sukno S.A."/>
            <person name="Thon M.R."/>
        </authorList>
    </citation>
    <scope>NUCLEOTIDE SEQUENCE</scope>
    <source>
        <strain evidence="2">CBS 193.32</strain>
    </source>
</reference>
<protein>
    <submittedName>
        <fullName evidence="2">Uncharacterized protein</fullName>
    </submittedName>
</protein>
<proteinExistence type="predicted"/>
<dbReference type="GeneID" id="85459899"/>
<evidence type="ECO:0000256" key="1">
    <source>
        <dbReference type="SAM" id="MobiDB-lite"/>
    </source>
</evidence>
<name>A0AAJ0AGH3_9PEZI</name>
<gene>
    <name evidence="2" type="ORF">BDP55DRAFT_670315</name>
</gene>
<dbReference type="RefSeq" id="XP_060427473.1">
    <property type="nucleotide sequence ID" value="XM_060575373.1"/>
</dbReference>
<evidence type="ECO:0000313" key="3">
    <source>
        <dbReference type="Proteomes" id="UP001224890"/>
    </source>
</evidence>
<comment type="caution">
    <text evidence="2">The sequence shown here is derived from an EMBL/GenBank/DDBJ whole genome shotgun (WGS) entry which is preliminary data.</text>
</comment>
<dbReference type="EMBL" id="JAHMHR010000031">
    <property type="protein sequence ID" value="KAK1673470.1"/>
    <property type="molecule type" value="Genomic_DNA"/>
</dbReference>
<evidence type="ECO:0000313" key="2">
    <source>
        <dbReference type="EMBL" id="KAK1673470.1"/>
    </source>
</evidence>
<dbReference type="AlphaFoldDB" id="A0AAJ0AGH3"/>
<dbReference type="Proteomes" id="UP001224890">
    <property type="component" value="Unassembled WGS sequence"/>
</dbReference>
<organism evidence="2 3">
    <name type="scientific">Colletotrichum godetiae</name>
    <dbReference type="NCBI Taxonomy" id="1209918"/>
    <lineage>
        <taxon>Eukaryota</taxon>
        <taxon>Fungi</taxon>
        <taxon>Dikarya</taxon>
        <taxon>Ascomycota</taxon>
        <taxon>Pezizomycotina</taxon>
        <taxon>Sordariomycetes</taxon>
        <taxon>Hypocreomycetidae</taxon>
        <taxon>Glomerellales</taxon>
        <taxon>Glomerellaceae</taxon>
        <taxon>Colletotrichum</taxon>
        <taxon>Colletotrichum acutatum species complex</taxon>
    </lineage>
</organism>